<gene>
    <name evidence="9" type="ORF">HNQ34_001252</name>
</gene>
<dbReference type="PANTHER" id="PTHR30185:SF12">
    <property type="entry name" value="TRANSCRIPTIONAL REGULATOR MANR"/>
    <property type="match status" value="1"/>
</dbReference>
<dbReference type="InterPro" id="IPR036634">
    <property type="entry name" value="PRD_sf"/>
</dbReference>
<keyword evidence="3" id="KW-0805">Transcription regulation</keyword>
<evidence type="ECO:0000313" key="10">
    <source>
        <dbReference type="Proteomes" id="UP000520011"/>
    </source>
</evidence>
<dbReference type="AlphaFoldDB" id="A0A7W8IR33"/>
<keyword evidence="2" id="KW-0677">Repeat</keyword>
<evidence type="ECO:0000313" key="9">
    <source>
        <dbReference type="EMBL" id="MBB5324159.1"/>
    </source>
</evidence>
<feature type="domain" description="PTS EIIA type-2" evidence="6">
    <location>
        <begin position="517"/>
        <end position="653"/>
    </location>
</feature>
<dbReference type="CDD" id="cd00211">
    <property type="entry name" value="PTS_IIA_fru"/>
    <property type="match status" value="1"/>
</dbReference>
<dbReference type="GO" id="GO:0009401">
    <property type="term" value="P:phosphoenolpyruvate-dependent sugar phosphotransferase system"/>
    <property type="evidence" value="ECO:0007669"/>
    <property type="project" value="InterPro"/>
</dbReference>
<dbReference type="PANTHER" id="PTHR30185">
    <property type="entry name" value="CRYPTIC BETA-GLUCOSIDE BGL OPERON ANTITERMINATOR"/>
    <property type="match status" value="1"/>
</dbReference>
<evidence type="ECO:0000256" key="2">
    <source>
        <dbReference type="ARBA" id="ARBA00022737"/>
    </source>
</evidence>
<dbReference type="Gene3D" id="1.10.1790.10">
    <property type="entry name" value="PRD domain"/>
    <property type="match status" value="2"/>
</dbReference>
<feature type="domain" description="PRD" evidence="8">
    <location>
        <begin position="187"/>
        <end position="292"/>
    </location>
</feature>
<dbReference type="Pfam" id="PF08279">
    <property type="entry name" value="HTH_11"/>
    <property type="match status" value="1"/>
</dbReference>
<sequence length="653" mass="75667">MLVRHKKILKTLLHAAHYVPVTSLAKDLRCSEKTIRNDLKALDEWMQRYPSLKIERKPSVGVLLKGDDMSKKQLLRDLLNDSEEGLSHNERQLQLLKWLLTADKPITMQQLADQFYISKSTIHYDLEEIDEWLHHFHLKLIRKPHLGLKVEGEEKNWRAALSRLVELLVDRSHYILNEQQLNMIADVLQPYEVALIEKEIHQTEKYLDFPLTDQAIISLTIHIAIAVKRIKKGYGIQMDDGQLKKLQTKKEYELAEKLARRIEAWLAIKIPKAEIGYITLHLLGARIRYDQIQVKEGTESFLNKVDREALKVARLLIENIAKNTDGRLLEDQELLLGLTIHLHSTLNRLRNGFSVTNPMLREIKQMYRYAFEMVFSLIREIENQIRITIPEDEMAYIVLHIQAALERLQTKRYQRKRAAIVCPTGSGTSRLIEAKISAVFPDVDVVGVASVSKLREVIKEKKPDLLISTVPLAKTDVPAITVSPLLREHELQMIKDFLFHIQIRSAKIDKPYKTIKEMIHKDMIFLDLPSTDRLNVIGYLAKELYERGYVEREYEQSAKEREQISSTYIGGGIAIPHGEARFIRRSAIAVAQLRVPVDWDGEKVNLVFMLANRLQENTKIKHLFQELANLSEDEDTLKKLKVSQTVQEFYQCL</sequence>
<reference evidence="9 10" key="1">
    <citation type="submission" date="2020-08" db="EMBL/GenBank/DDBJ databases">
        <title>Genomic Encyclopedia of Type Strains, Phase IV (KMG-IV): sequencing the most valuable type-strain genomes for metagenomic binning, comparative biology and taxonomic classification.</title>
        <authorList>
            <person name="Goeker M."/>
        </authorList>
    </citation>
    <scope>NUCLEOTIDE SEQUENCE [LARGE SCALE GENOMIC DNA]</scope>
    <source>
        <strain evidence="9 10">DSM 16325</strain>
    </source>
</reference>
<dbReference type="Pfam" id="PF00874">
    <property type="entry name" value="PRD"/>
    <property type="match status" value="2"/>
</dbReference>
<dbReference type="InterPro" id="IPR036388">
    <property type="entry name" value="WH-like_DNA-bd_sf"/>
</dbReference>
<dbReference type="SUPFAM" id="SSF63520">
    <property type="entry name" value="PTS-regulatory domain, PRD"/>
    <property type="match status" value="2"/>
</dbReference>
<dbReference type="PROSITE" id="PS51372">
    <property type="entry name" value="PRD_2"/>
    <property type="match status" value="2"/>
</dbReference>
<evidence type="ECO:0000259" key="7">
    <source>
        <dbReference type="PROSITE" id="PS51099"/>
    </source>
</evidence>
<protein>
    <submittedName>
        <fullName evidence="9">Activator of the mannose operon (Transcriptional antiterminator)</fullName>
    </submittedName>
</protein>
<dbReference type="PROSITE" id="PS00372">
    <property type="entry name" value="PTS_EIIA_TYPE_2_HIS"/>
    <property type="match status" value="1"/>
</dbReference>
<dbReference type="InterPro" id="IPR002178">
    <property type="entry name" value="PTS_EIIA_type-2_dom"/>
</dbReference>
<dbReference type="GO" id="GO:0008982">
    <property type="term" value="F:protein-N(PI)-phosphohistidine-sugar phosphotransferase activity"/>
    <property type="evidence" value="ECO:0007669"/>
    <property type="project" value="InterPro"/>
</dbReference>
<accession>A0A7W8IR33</accession>
<dbReference type="PROSITE" id="PS51099">
    <property type="entry name" value="PTS_EIIB_TYPE_2"/>
    <property type="match status" value="1"/>
</dbReference>
<keyword evidence="4" id="KW-0010">Activator</keyword>
<dbReference type="SUPFAM" id="SSF46785">
    <property type="entry name" value="Winged helix' DNA-binding domain"/>
    <property type="match status" value="1"/>
</dbReference>
<proteinExistence type="predicted"/>
<dbReference type="EMBL" id="JACHEP010000004">
    <property type="protein sequence ID" value="MBB5324159.1"/>
    <property type="molecule type" value="Genomic_DNA"/>
</dbReference>
<dbReference type="Pfam" id="PF00359">
    <property type="entry name" value="PTS_EIIA_2"/>
    <property type="match status" value="1"/>
</dbReference>
<dbReference type="InterPro" id="IPR050661">
    <property type="entry name" value="BglG_antiterminators"/>
</dbReference>
<dbReference type="InterPro" id="IPR007737">
    <property type="entry name" value="Mga_HTH"/>
</dbReference>
<name>A0A7W8IR33_9BACL</name>
<dbReference type="CDD" id="cd05568">
    <property type="entry name" value="PTS_IIB_bgl_like"/>
    <property type="match status" value="1"/>
</dbReference>
<dbReference type="SUPFAM" id="SSF55804">
    <property type="entry name" value="Phoshotransferase/anion transport protein"/>
    <property type="match status" value="1"/>
</dbReference>
<dbReference type="Proteomes" id="UP000520011">
    <property type="component" value="Unassembled WGS sequence"/>
</dbReference>
<dbReference type="InterPro" id="IPR011608">
    <property type="entry name" value="PRD"/>
</dbReference>
<dbReference type="GO" id="GO:0006355">
    <property type="term" value="P:regulation of DNA-templated transcription"/>
    <property type="evidence" value="ECO:0007669"/>
    <property type="project" value="InterPro"/>
</dbReference>
<keyword evidence="10" id="KW-1185">Reference proteome</keyword>
<dbReference type="Gene3D" id="3.40.930.10">
    <property type="entry name" value="Mannitol-specific EII, Chain A"/>
    <property type="match status" value="1"/>
</dbReference>
<dbReference type="InterPro" id="IPR013196">
    <property type="entry name" value="HTH_11"/>
</dbReference>
<feature type="domain" description="PRD" evidence="8">
    <location>
        <begin position="304"/>
        <end position="411"/>
    </location>
</feature>
<keyword evidence="1" id="KW-0808">Transferase</keyword>
<evidence type="ECO:0000256" key="4">
    <source>
        <dbReference type="ARBA" id="ARBA00023159"/>
    </source>
</evidence>
<evidence type="ECO:0000256" key="1">
    <source>
        <dbReference type="ARBA" id="ARBA00022679"/>
    </source>
</evidence>
<dbReference type="InterPro" id="IPR036095">
    <property type="entry name" value="PTS_EIIB-like_sf"/>
</dbReference>
<dbReference type="Gene3D" id="1.10.10.10">
    <property type="entry name" value="Winged helix-like DNA-binding domain superfamily/Winged helix DNA-binding domain"/>
    <property type="match status" value="2"/>
</dbReference>
<organism evidence="9 10">
    <name type="scientific">Anoxybacteroides tepidamans</name>
    <dbReference type="NCBI Taxonomy" id="265948"/>
    <lineage>
        <taxon>Bacteria</taxon>
        <taxon>Bacillati</taxon>
        <taxon>Bacillota</taxon>
        <taxon>Bacilli</taxon>
        <taxon>Bacillales</taxon>
        <taxon>Anoxybacillaceae</taxon>
        <taxon>Anoxybacteroides</taxon>
    </lineage>
</organism>
<dbReference type="Gene3D" id="3.40.50.2300">
    <property type="match status" value="1"/>
</dbReference>
<dbReference type="InterPro" id="IPR013011">
    <property type="entry name" value="PTS_EIIB_2"/>
</dbReference>
<evidence type="ECO:0000259" key="8">
    <source>
        <dbReference type="PROSITE" id="PS51372"/>
    </source>
</evidence>
<evidence type="ECO:0000256" key="3">
    <source>
        <dbReference type="ARBA" id="ARBA00023015"/>
    </source>
</evidence>
<evidence type="ECO:0000256" key="5">
    <source>
        <dbReference type="ARBA" id="ARBA00023163"/>
    </source>
</evidence>
<dbReference type="InterPro" id="IPR016152">
    <property type="entry name" value="PTrfase/Anion_transptr"/>
</dbReference>
<dbReference type="SUPFAM" id="SSF52794">
    <property type="entry name" value="PTS system IIB component-like"/>
    <property type="match status" value="1"/>
</dbReference>
<comment type="caution">
    <text evidence="9">The sequence shown here is derived from an EMBL/GenBank/DDBJ whole genome shotgun (WGS) entry which is preliminary data.</text>
</comment>
<dbReference type="InterPro" id="IPR036390">
    <property type="entry name" value="WH_DNA-bd_sf"/>
</dbReference>
<feature type="domain" description="PTS EIIB type-2" evidence="7">
    <location>
        <begin position="416"/>
        <end position="506"/>
    </location>
</feature>
<evidence type="ECO:0000259" key="6">
    <source>
        <dbReference type="PROSITE" id="PS51094"/>
    </source>
</evidence>
<dbReference type="RefSeq" id="WP_312856101.1">
    <property type="nucleotide sequence ID" value="NZ_JACHEP010000004.1"/>
</dbReference>
<dbReference type="Pfam" id="PF05043">
    <property type="entry name" value="Mga"/>
    <property type="match status" value="1"/>
</dbReference>
<dbReference type="PROSITE" id="PS51094">
    <property type="entry name" value="PTS_EIIA_TYPE_2"/>
    <property type="match status" value="1"/>
</dbReference>
<keyword evidence="5" id="KW-0804">Transcription</keyword>